<dbReference type="AlphaFoldDB" id="A0A553RBT8"/>
<dbReference type="Proteomes" id="UP000316079">
    <property type="component" value="Unassembled WGS sequence"/>
</dbReference>
<evidence type="ECO:0000256" key="1">
    <source>
        <dbReference type="ARBA" id="ARBA00005280"/>
    </source>
</evidence>
<dbReference type="PANTHER" id="PTHR13281">
    <property type="entry name" value="TRANSMEMBRANE PROTEIN 70, MITOCHONDRIAL"/>
    <property type="match status" value="1"/>
</dbReference>
<dbReference type="GO" id="GO:0031966">
    <property type="term" value="C:mitochondrial membrane"/>
    <property type="evidence" value="ECO:0007669"/>
    <property type="project" value="TreeGrafter"/>
</dbReference>
<name>A0A553RBT8_9TELE</name>
<evidence type="ECO:0000256" key="2">
    <source>
        <dbReference type="SAM" id="Phobius"/>
    </source>
</evidence>
<evidence type="ECO:0000313" key="4">
    <source>
        <dbReference type="Proteomes" id="UP000316079"/>
    </source>
</evidence>
<dbReference type="InterPro" id="IPR045325">
    <property type="entry name" value="TMEM70/TMEM186/TMEM223"/>
</dbReference>
<dbReference type="InterPro" id="IPR009724">
    <property type="entry name" value="TMEM70"/>
</dbReference>
<keyword evidence="2" id="KW-1133">Transmembrane helix</keyword>
<evidence type="ECO:0008006" key="5">
    <source>
        <dbReference type="Google" id="ProtNLM"/>
    </source>
</evidence>
<dbReference type="GO" id="GO:0033615">
    <property type="term" value="P:mitochondrial proton-transporting ATP synthase complex assembly"/>
    <property type="evidence" value="ECO:0007669"/>
    <property type="project" value="TreeGrafter"/>
</dbReference>
<comment type="caution">
    <text evidence="3">The sequence shown here is derived from an EMBL/GenBank/DDBJ whole genome shotgun (WGS) entry which is preliminary data.</text>
</comment>
<reference evidence="3 4" key="1">
    <citation type="journal article" date="2019" name="Sci. Data">
        <title>Hybrid genome assembly and annotation of Danionella translucida.</title>
        <authorList>
            <person name="Kadobianskyi M."/>
            <person name="Schulze L."/>
            <person name="Schuelke M."/>
            <person name="Judkewitz B."/>
        </authorList>
    </citation>
    <scope>NUCLEOTIDE SEQUENCE [LARGE SCALE GENOMIC DNA]</scope>
    <source>
        <strain evidence="3 4">Bolton</strain>
    </source>
</reference>
<feature type="transmembrane region" description="Helical" evidence="2">
    <location>
        <begin position="134"/>
        <end position="160"/>
    </location>
</feature>
<proteinExistence type="inferred from homology"/>
<protein>
    <recommendedName>
        <fullName evidence="5">Transmembrane protein 70</fullName>
    </recommendedName>
</protein>
<sequence length="240" mass="27630">MNQIVCLLRPRPLSKIQQQIIGNLQVVVCPAFYSSGNVYKSHAVTLPKQDQLIHVMRRSFLKALANKPYCSVRCFTSSSPQSEDGELIYKGNLGRLIRGVKLFSYSTSIFSLVSLPYLTWAHGFLTDGPLALQVIVHGFLGSVIFFTPALLHYVTNGYVLRLYHNKEKNMYTAFTLSFFLMEKRTLFHQSEVVIPSLTAMFTSFYVRNRSMFVNPMYFDIPHDYNHLMGYDHPFKFDLED</sequence>
<evidence type="ECO:0000313" key="3">
    <source>
        <dbReference type="EMBL" id="TRY99658.1"/>
    </source>
</evidence>
<dbReference type="STRING" id="623744.A0A553RBT8"/>
<comment type="similarity">
    <text evidence="1">Belongs to the TMEM70 family.</text>
</comment>
<dbReference type="EMBL" id="SRMA01025055">
    <property type="protein sequence ID" value="TRY99658.1"/>
    <property type="molecule type" value="Genomic_DNA"/>
</dbReference>
<dbReference type="PANTHER" id="PTHR13281:SF0">
    <property type="entry name" value="TRANSMEMBRANE PROTEIN 70, MITOCHONDRIAL"/>
    <property type="match status" value="1"/>
</dbReference>
<gene>
    <name evidence="3" type="ORF">DNTS_027984</name>
</gene>
<keyword evidence="2" id="KW-0812">Transmembrane</keyword>
<dbReference type="OrthoDB" id="156886at2759"/>
<keyword evidence="4" id="KW-1185">Reference proteome</keyword>
<keyword evidence="2" id="KW-0472">Membrane</keyword>
<dbReference type="Pfam" id="PF06979">
    <property type="entry name" value="TMEM70"/>
    <property type="match status" value="1"/>
</dbReference>
<feature type="transmembrane region" description="Helical" evidence="2">
    <location>
        <begin position="102"/>
        <end position="122"/>
    </location>
</feature>
<organism evidence="3 4">
    <name type="scientific">Danionella cerebrum</name>
    <dbReference type="NCBI Taxonomy" id="2873325"/>
    <lineage>
        <taxon>Eukaryota</taxon>
        <taxon>Metazoa</taxon>
        <taxon>Chordata</taxon>
        <taxon>Craniata</taxon>
        <taxon>Vertebrata</taxon>
        <taxon>Euteleostomi</taxon>
        <taxon>Actinopterygii</taxon>
        <taxon>Neopterygii</taxon>
        <taxon>Teleostei</taxon>
        <taxon>Ostariophysi</taxon>
        <taxon>Cypriniformes</taxon>
        <taxon>Danionidae</taxon>
        <taxon>Danioninae</taxon>
        <taxon>Danionella</taxon>
    </lineage>
</organism>
<accession>A0A553RBT8</accession>